<gene>
    <name evidence="2" type="ORF">BC961_0435</name>
</gene>
<protein>
    <submittedName>
        <fullName evidence="2">Uncharacterized protein</fullName>
    </submittedName>
</protein>
<dbReference type="Proteomes" id="UP000280368">
    <property type="component" value="Unassembled WGS sequence"/>
</dbReference>
<proteinExistence type="predicted"/>
<comment type="caution">
    <text evidence="2">The sequence shown here is derived from an EMBL/GenBank/DDBJ whole genome shotgun (WGS) entry which is preliminary data.</text>
</comment>
<feature type="transmembrane region" description="Helical" evidence="1">
    <location>
        <begin position="125"/>
        <end position="146"/>
    </location>
</feature>
<evidence type="ECO:0000256" key="1">
    <source>
        <dbReference type="SAM" id="Phobius"/>
    </source>
</evidence>
<evidence type="ECO:0000313" key="2">
    <source>
        <dbReference type="EMBL" id="RMA78065.1"/>
    </source>
</evidence>
<keyword evidence="3" id="KW-1185">Reference proteome</keyword>
<feature type="transmembrane region" description="Helical" evidence="1">
    <location>
        <begin position="67"/>
        <end position="88"/>
    </location>
</feature>
<dbReference type="AlphaFoldDB" id="A0A3M0A6I4"/>
<dbReference type="EMBL" id="REFH01000007">
    <property type="protein sequence ID" value="RMA78065.1"/>
    <property type="molecule type" value="Genomic_DNA"/>
</dbReference>
<dbReference type="InterPro" id="IPR035287">
    <property type="entry name" value="DUF5362"/>
</dbReference>
<keyword evidence="1" id="KW-1133">Transmembrane helix</keyword>
<dbReference type="OrthoDB" id="1121797at2"/>
<evidence type="ECO:0000313" key="3">
    <source>
        <dbReference type="Proteomes" id="UP000280368"/>
    </source>
</evidence>
<keyword evidence="1" id="KW-0812">Transmembrane</keyword>
<keyword evidence="1" id="KW-0472">Membrane</keyword>
<organism evidence="2 3">
    <name type="scientific">Flavobacterium weaverense</name>
    <dbReference type="NCBI Taxonomy" id="271156"/>
    <lineage>
        <taxon>Bacteria</taxon>
        <taxon>Pseudomonadati</taxon>
        <taxon>Bacteroidota</taxon>
        <taxon>Flavobacteriia</taxon>
        <taxon>Flavobacteriales</taxon>
        <taxon>Flavobacteriaceae</taxon>
        <taxon>Flavobacterium</taxon>
    </lineage>
</organism>
<accession>A0A3M0A6I4</accession>
<sequence length="147" mass="16854">MDEQLIIDNVEMKLSESSKNFLKETAKWTYLLSIVGFIIILLILASGLFAFKVSYTMIQMNSEMYKVGASFGLLMALLKIATSILYIYPVYCLNKFSSQIKEALLANDSEILATALEFLKSHYKYLGIMTIAITIFYIFLFVFKFFL</sequence>
<reference evidence="2 3" key="1">
    <citation type="submission" date="2018-10" db="EMBL/GenBank/DDBJ databases">
        <title>Genomic Encyclopedia of Archaeal and Bacterial Type Strains, Phase II (KMG-II): from individual species to whole genera.</title>
        <authorList>
            <person name="Goeker M."/>
        </authorList>
    </citation>
    <scope>NUCLEOTIDE SEQUENCE [LARGE SCALE GENOMIC DNA]</scope>
    <source>
        <strain evidence="2 3">DSM 19727</strain>
    </source>
</reference>
<dbReference type="RefSeq" id="WP_121924185.1">
    <property type="nucleotide sequence ID" value="NZ_CBCSGA010000002.1"/>
</dbReference>
<dbReference type="Pfam" id="PF17319">
    <property type="entry name" value="DUF5362"/>
    <property type="match status" value="1"/>
</dbReference>
<name>A0A3M0A6I4_9FLAO</name>
<feature type="transmembrane region" description="Helical" evidence="1">
    <location>
        <begin position="28"/>
        <end position="55"/>
    </location>
</feature>